<evidence type="ECO:0000313" key="2">
    <source>
        <dbReference type="EMBL" id="NYE83255.1"/>
    </source>
</evidence>
<proteinExistence type="predicted"/>
<evidence type="ECO:0000259" key="1">
    <source>
        <dbReference type="Pfam" id="PF07287"/>
    </source>
</evidence>
<protein>
    <recommendedName>
        <fullName evidence="1">Acyclic terpene utilisation N-terminal domain-containing protein</fullName>
    </recommendedName>
</protein>
<sequence length="450" mass="48363">MTGKPRIRIGAGSGFSDDRFEPALELAEKGDIDYLVFECLAERTIARETLARLKNPAAGYTPFLAERMRLVLPECLRRGIRIVTNMGAANPIAAARAIRDEAQAMGLTPPRVAAVVGDDVTEIIRANPQLPLLESGEPVESLLPRLAAANAYLGADIVRAALDTDAQVVVTGRVADPSLFLACMLHGLGWSYDDLPRLAAGTFTGHLLECAAQLTGGCFADFPRKRVEGLARLGFPYADVTRDGQVTFGKVDGSGGRIDVATCTEQALYELHDPARYITPDCVLDITDASFEQLGPDRVRMAGARARARTDTYKVVVGYHDGWIGEGEVGYAGPHALARARLSEQIVRERLALRGFSYPEIRVDYIGVSSLHGDAPGRPEPYEVRLRVAARSPDRKAAEAVGFEVRTLNVNGPAGGGGGTNAVRQVIGVKSLLLPREHVRPEIVMEGASS</sequence>
<name>A0A7Y9IUE3_9BURK</name>
<gene>
    <name evidence="2" type="ORF">FHW18_002526</name>
</gene>
<accession>A0A7Y9IUE3</accession>
<evidence type="ECO:0000313" key="3">
    <source>
        <dbReference type="Proteomes" id="UP000542125"/>
    </source>
</evidence>
<comment type="caution">
    <text evidence="2">The sequence shown here is derived from an EMBL/GenBank/DDBJ whole genome shotgun (WGS) entry which is preliminary data.</text>
</comment>
<dbReference type="EMBL" id="JACBYR010000001">
    <property type="protein sequence ID" value="NYE83255.1"/>
    <property type="molecule type" value="Genomic_DNA"/>
</dbReference>
<dbReference type="PANTHER" id="PTHR47472">
    <property type="entry name" value="PROPIONYL-COA CARBOXYLASE"/>
    <property type="match status" value="1"/>
</dbReference>
<dbReference type="Pfam" id="PF07287">
    <property type="entry name" value="AtuA"/>
    <property type="match status" value="1"/>
</dbReference>
<dbReference type="PANTHER" id="PTHR47472:SF1">
    <property type="entry name" value="DUF1446-DOMAIN-CONTAINING PROTEIN"/>
    <property type="match status" value="1"/>
</dbReference>
<dbReference type="AlphaFoldDB" id="A0A7Y9IUE3"/>
<dbReference type="RefSeq" id="WP_179586766.1">
    <property type="nucleotide sequence ID" value="NZ_JACBYR010000001.1"/>
</dbReference>
<reference evidence="2 3" key="1">
    <citation type="submission" date="2020-07" db="EMBL/GenBank/DDBJ databases">
        <title>Genomic Encyclopedia of Type Strains, Phase IV (KMG-V): Genome sequencing to study the core and pangenomes of soil and plant-associated prokaryotes.</title>
        <authorList>
            <person name="Whitman W."/>
        </authorList>
    </citation>
    <scope>NUCLEOTIDE SEQUENCE [LARGE SCALE GENOMIC DNA]</scope>
    <source>
        <strain evidence="2 3">SAS40</strain>
    </source>
</reference>
<organism evidence="2 3">
    <name type="scientific">Pigmentiphaga litoralis</name>
    <dbReference type="NCBI Taxonomy" id="516702"/>
    <lineage>
        <taxon>Bacteria</taxon>
        <taxon>Pseudomonadati</taxon>
        <taxon>Pseudomonadota</taxon>
        <taxon>Betaproteobacteria</taxon>
        <taxon>Burkholderiales</taxon>
        <taxon>Alcaligenaceae</taxon>
        <taxon>Pigmentiphaga</taxon>
    </lineage>
</organism>
<dbReference type="InterPro" id="IPR010839">
    <property type="entry name" value="AtuA_N"/>
</dbReference>
<keyword evidence="3" id="KW-1185">Reference proteome</keyword>
<feature type="domain" description="Acyclic terpene utilisation N-terminal" evidence="1">
    <location>
        <begin position="7"/>
        <end position="444"/>
    </location>
</feature>
<dbReference type="Proteomes" id="UP000542125">
    <property type="component" value="Unassembled WGS sequence"/>
</dbReference>